<dbReference type="SMART" id="SM00648">
    <property type="entry name" value="SWAP"/>
    <property type="match status" value="2"/>
</dbReference>
<name>A0ABQ9H0B9_9NEOP</name>
<feature type="compositionally biased region" description="Polar residues" evidence="7">
    <location>
        <begin position="400"/>
        <end position="412"/>
    </location>
</feature>
<keyword evidence="6" id="KW-0508">mRNA splicing</keyword>
<dbReference type="PANTHER" id="PTHR13161">
    <property type="entry name" value="SPLICING FACTOR SUPPRESSOR OF WHITE APRICOT"/>
    <property type="match status" value="1"/>
</dbReference>
<evidence type="ECO:0000256" key="2">
    <source>
        <dbReference type="ARBA" id="ARBA00022737"/>
    </source>
</evidence>
<keyword evidence="10" id="KW-1185">Reference proteome</keyword>
<keyword evidence="3" id="KW-0694">RNA-binding</keyword>
<feature type="compositionally biased region" description="Low complexity" evidence="7">
    <location>
        <begin position="289"/>
        <end position="307"/>
    </location>
</feature>
<organism evidence="9 10">
    <name type="scientific">Dryococelus australis</name>
    <dbReference type="NCBI Taxonomy" id="614101"/>
    <lineage>
        <taxon>Eukaryota</taxon>
        <taxon>Metazoa</taxon>
        <taxon>Ecdysozoa</taxon>
        <taxon>Arthropoda</taxon>
        <taxon>Hexapoda</taxon>
        <taxon>Insecta</taxon>
        <taxon>Pterygota</taxon>
        <taxon>Neoptera</taxon>
        <taxon>Polyneoptera</taxon>
        <taxon>Phasmatodea</taxon>
        <taxon>Verophasmatodea</taxon>
        <taxon>Anareolatae</taxon>
        <taxon>Phasmatidae</taxon>
        <taxon>Eurycanthinae</taxon>
        <taxon>Dryococelus</taxon>
    </lineage>
</organism>
<dbReference type="InterPro" id="IPR000061">
    <property type="entry name" value="Surp"/>
</dbReference>
<dbReference type="Proteomes" id="UP001159363">
    <property type="component" value="Chromosome 7"/>
</dbReference>
<evidence type="ECO:0000256" key="4">
    <source>
        <dbReference type="ARBA" id="ARBA00023015"/>
    </source>
</evidence>
<feature type="domain" description="SURP motif" evidence="8">
    <location>
        <begin position="173"/>
        <end position="215"/>
    </location>
</feature>
<feature type="compositionally biased region" description="Polar residues" evidence="7">
    <location>
        <begin position="308"/>
        <end position="323"/>
    </location>
</feature>
<gene>
    <name evidence="9" type="ORF">PR048_022183</name>
</gene>
<feature type="region of interest" description="Disordered" evidence="7">
    <location>
        <begin position="289"/>
        <end position="323"/>
    </location>
</feature>
<dbReference type="Pfam" id="PF01805">
    <property type="entry name" value="Surp"/>
    <property type="match status" value="2"/>
</dbReference>
<dbReference type="EMBL" id="JARBHB010000008">
    <property type="protein sequence ID" value="KAJ8877728.1"/>
    <property type="molecule type" value="Genomic_DNA"/>
</dbReference>
<keyword evidence="5" id="KW-0804">Transcription</keyword>
<dbReference type="InterPro" id="IPR035967">
    <property type="entry name" value="SWAP/Surp_sf"/>
</dbReference>
<keyword evidence="2" id="KW-0677">Repeat</keyword>
<evidence type="ECO:0000256" key="6">
    <source>
        <dbReference type="ARBA" id="ARBA00023187"/>
    </source>
</evidence>
<sequence length="565" mass="63809">MSKEGLTADIRALYKKKAEEELLVFGYSCKLFRDDEKALYIDQKKHLIPWMGDETLQIDRYDVRGALADLRPYEPENLHTILSESERLMEQLCDGERYRALHRDEDEEAMYKEEETKRLAGKAYGQVSFAYDEPGGKLANKQDSPEEEDEPFVPMFEFPASMTLPSTVKLNTIIERTAMFISQQGPQMEILLRTKQANNPQFQFLTMGTPLHPYYQHLIMLIKTGHYQAKPQRNEEEHYLHPTLAGNQSRVELAPSVPSISYKPSPDCAYSMLVSEIKTRQAIWSDAANSTQVSSSSNEVSDSVTPSTLQQEDSNSSQESVATPLTESLQVIIDKMAKHVAKNGKEFEELIRSRSEPQFEFLNPTHGLHSHYCEKVQEYMEVEQPRGPAKEVAEHRENPKTSSKQSGKTTPTPVCFSIRKPKNSENVLKVPSALLVAGEDSLSGDEDGEQEDEETRAKEKLIKQERKRRAAAFLTHLGIGLPAVEQQLMYTGTSGPHNGGKVRRSKEGGYSESKSDAQSRTHSKDYSGYRKMDSSKSHTKHSSNSSSGHSRRDDGSRPHKRSRSS</sequence>
<evidence type="ECO:0000256" key="3">
    <source>
        <dbReference type="ARBA" id="ARBA00022884"/>
    </source>
</evidence>
<evidence type="ECO:0000256" key="5">
    <source>
        <dbReference type="ARBA" id="ARBA00023163"/>
    </source>
</evidence>
<dbReference type="PROSITE" id="PS50128">
    <property type="entry name" value="SURP"/>
    <property type="match status" value="2"/>
</dbReference>
<feature type="compositionally biased region" description="Basic and acidic residues" evidence="7">
    <location>
        <begin position="388"/>
        <end position="399"/>
    </location>
</feature>
<keyword evidence="1" id="KW-0507">mRNA processing</keyword>
<evidence type="ECO:0000313" key="10">
    <source>
        <dbReference type="Proteomes" id="UP001159363"/>
    </source>
</evidence>
<accession>A0ABQ9H0B9</accession>
<feature type="compositionally biased region" description="Basic and acidic residues" evidence="7">
    <location>
        <begin position="505"/>
        <end position="536"/>
    </location>
</feature>
<evidence type="ECO:0000256" key="1">
    <source>
        <dbReference type="ARBA" id="ARBA00022664"/>
    </source>
</evidence>
<feature type="region of interest" description="Disordered" evidence="7">
    <location>
        <begin position="381"/>
        <end position="418"/>
    </location>
</feature>
<dbReference type="SUPFAM" id="SSF109905">
    <property type="entry name" value="Surp module (SWAP domain)"/>
    <property type="match status" value="2"/>
</dbReference>
<reference evidence="9 10" key="1">
    <citation type="submission" date="2023-02" db="EMBL/GenBank/DDBJ databases">
        <title>LHISI_Scaffold_Assembly.</title>
        <authorList>
            <person name="Stuart O.P."/>
            <person name="Cleave R."/>
            <person name="Magrath M.J.L."/>
            <person name="Mikheyev A.S."/>
        </authorList>
    </citation>
    <scope>NUCLEOTIDE SEQUENCE [LARGE SCALE GENOMIC DNA]</scope>
    <source>
        <strain evidence="9">Daus_M_001</strain>
        <tissue evidence="9">Leg muscle</tissue>
    </source>
</reference>
<feature type="domain" description="SURP motif" evidence="8">
    <location>
        <begin position="332"/>
        <end position="372"/>
    </location>
</feature>
<proteinExistence type="predicted"/>
<evidence type="ECO:0000256" key="7">
    <source>
        <dbReference type="SAM" id="MobiDB-lite"/>
    </source>
</evidence>
<feature type="region of interest" description="Disordered" evidence="7">
    <location>
        <begin position="490"/>
        <end position="565"/>
    </location>
</feature>
<feature type="compositionally biased region" description="Acidic residues" evidence="7">
    <location>
        <begin position="442"/>
        <end position="454"/>
    </location>
</feature>
<dbReference type="PANTHER" id="PTHR13161:SF15">
    <property type="entry name" value="SPLICING FACTOR, SUPPRESSOR OF WHITE-APRICOT HOMOLOG"/>
    <property type="match status" value="1"/>
</dbReference>
<evidence type="ECO:0000313" key="9">
    <source>
        <dbReference type="EMBL" id="KAJ8877728.1"/>
    </source>
</evidence>
<dbReference type="Gene3D" id="1.10.10.790">
    <property type="entry name" value="Surp module"/>
    <property type="match status" value="2"/>
</dbReference>
<dbReference type="SMART" id="SM01141">
    <property type="entry name" value="DRY_EERY"/>
    <property type="match status" value="1"/>
</dbReference>
<dbReference type="Pfam" id="PF09750">
    <property type="entry name" value="DRY_EERY"/>
    <property type="match status" value="1"/>
</dbReference>
<keyword evidence="4" id="KW-0805">Transcription regulation</keyword>
<dbReference type="InterPro" id="IPR019147">
    <property type="entry name" value="SWAP_N_domain"/>
</dbReference>
<protein>
    <recommendedName>
        <fullName evidence="8">SURP motif domain-containing protein</fullName>
    </recommendedName>
</protein>
<feature type="region of interest" description="Disordered" evidence="7">
    <location>
        <begin position="438"/>
        <end position="462"/>
    </location>
</feature>
<dbReference type="InterPro" id="IPR040397">
    <property type="entry name" value="SWAP"/>
</dbReference>
<comment type="caution">
    <text evidence="9">The sequence shown here is derived from an EMBL/GenBank/DDBJ whole genome shotgun (WGS) entry which is preliminary data.</text>
</comment>
<evidence type="ECO:0000259" key="8">
    <source>
        <dbReference type="PROSITE" id="PS50128"/>
    </source>
</evidence>